<feature type="non-terminal residue" evidence="2">
    <location>
        <position position="1"/>
    </location>
</feature>
<dbReference type="EMBL" id="REGN01008798">
    <property type="protein sequence ID" value="RNA02658.1"/>
    <property type="molecule type" value="Genomic_DNA"/>
</dbReference>
<comment type="caution">
    <text evidence="2">The sequence shown here is derived from an EMBL/GenBank/DDBJ whole genome shotgun (WGS) entry which is preliminary data.</text>
</comment>
<evidence type="ECO:0000313" key="3">
    <source>
        <dbReference type="Proteomes" id="UP000276133"/>
    </source>
</evidence>
<feature type="compositionally biased region" description="Low complexity" evidence="1">
    <location>
        <begin position="222"/>
        <end position="234"/>
    </location>
</feature>
<dbReference type="OrthoDB" id="10602755at2759"/>
<gene>
    <name evidence="2" type="ORF">BpHYR1_053084</name>
</gene>
<dbReference type="AlphaFoldDB" id="A0A3M7PVG1"/>
<organism evidence="2 3">
    <name type="scientific">Brachionus plicatilis</name>
    <name type="common">Marine rotifer</name>
    <name type="synonym">Brachionus muelleri</name>
    <dbReference type="NCBI Taxonomy" id="10195"/>
    <lineage>
        <taxon>Eukaryota</taxon>
        <taxon>Metazoa</taxon>
        <taxon>Spiralia</taxon>
        <taxon>Gnathifera</taxon>
        <taxon>Rotifera</taxon>
        <taxon>Eurotatoria</taxon>
        <taxon>Monogononta</taxon>
        <taxon>Pseudotrocha</taxon>
        <taxon>Ploima</taxon>
        <taxon>Brachionidae</taxon>
        <taxon>Brachionus</taxon>
    </lineage>
</organism>
<dbReference type="Proteomes" id="UP000276133">
    <property type="component" value="Unassembled WGS sequence"/>
</dbReference>
<feature type="region of interest" description="Disordered" evidence="1">
    <location>
        <begin position="167"/>
        <end position="187"/>
    </location>
</feature>
<name>A0A3M7PVG1_BRAPC</name>
<proteinExistence type="predicted"/>
<sequence length="379" mass="40717">SAPKFLLSSNAYQHGADDSPKVYATVRPGPAQSPHESVCSRISDASLPSLVTQDMTASRQKFNTVLNSDANFKALFNKLNVPKAEHCSSSSSSGSSCSSVIPKLNDELDELDDNSFLDTTTKPVNTPAGAASAAGASLLEEPDDAAAAESLYIDFDLENFIRENFQPSFDDEQKKSSKRASLQSLDVNLNKPKSKNVYLTKKRLSEDNLKIPVLKKTDSRGSRTSSASVSHTVAKTGAKSQPPVVNMTRTAQLRASKTNQNKIGKVEKKPAVVPRVGKVVRPADRFNATVNENSEIKPSSAQAQAQVGSARRFSIGHGSTLAKKEAHTKKPVLSNLNKDLNSTITCKSISNKGSRPAESAKPAYTVRTFPSRVVTKVAK</sequence>
<protein>
    <submittedName>
        <fullName evidence="2">Uncharacterized protein</fullName>
    </submittedName>
</protein>
<feature type="region of interest" description="Disordered" evidence="1">
    <location>
        <begin position="111"/>
        <end position="137"/>
    </location>
</feature>
<reference evidence="2 3" key="1">
    <citation type="journal article" date="2018" name="Sci. Rep.">
        <title>Genomic signatures of local adaptation to the degree of environmental predictability in rotifers.</title>
        <authorList>
            <person name="Franch-Gras L."/>
            <person name="Hahn C."/>
            <person name="Garcia-Roger E.M."/>
            <person name="Carmona M.J."/>
            <person name="Serra M."/>
            <person name="Gomez A."/>
        </authorList>
    </citation>
    <scope>NUCLEOTIDE SEQUENCE [LARGE SCALE GENOMIC DNA]</scope>
    <source>
        <strain evidence="2">HYR1</strain>
    </source>
</reference>
<keyword evidence="3" id="KW-1185">Reference proteome</keyword>
<feature type="region of interest" description="Disordered" evidence="1">
    <location>
        <begin position="1"/>
        <end position="39"/>
    </location>
</feature>
<feature type="compositionally biased region" description="Low complexity" evidence="1">
    <location>
        <begin position="127"/>
        <end position="137"/>
    </location>
</feature>
<feature type="region of interest" description="Disordered" evidence="1">
    <location>
        <begin position="215"/>
        <end position="242"/>
    </location>
</feature>
<evidence type="ECO:0000313" key="2">
    <source>
        <dbReference type="EMBL" id="RNA02658.1"/>
    </source>
</evidence>
<evidence type="ECO:0000256" key="1">
    <source>
        <dbReference type="SAM" id="MobiDB-lite"/>
    </source>
</evidence>
<accession>A0A3M7PVG1</accession>